<dbReference type="EMBL" id="JABSNP010000012">
    <property type="protein sequence ID" value="NRT19852.1"/>
    <property type="molecule type" value="Genomic_DNA"/>
</dbReference>
<feature type="region of interest" description="Disordered" evidence="1">
    <location>
        <begin position="25"/>
        <end position="113"/>
    </location>
</feature>
<proteinExistence type="predicted"/>
<organism evidence="3 4">
    <name type="scientific">Hymenobacter caeli</name>
    <dbReference type="NCBI Taxonomy" id="2735894"/>
    <lineage>
        <taxon>Bacteria</taxon>
        <taxon>Pseudomonadati</taxon>
        <taxon>Bacteroidota</taxon>
        <taxon>Cytophagia</taxon>
        <taxon>Cytophagales</taxon>
        <taxon>Hymenobacteraceae</taxon>
        <taxon>Hymenobacter</taxon>
    </lineage>
</organism>
<evidence type="ECO:0000256" key="2">
    <source>
        <dbReference type="SAM" id="SignalP"/>
    </source>
</evidence>
<evidence type="ECO:0000256" key="1">
    <source>
        <dbReference type="SAM" id="MobiDB-lite"/>
    </source>
</evidence>
<feature type="signal peptide" evidence="2">
    <location>
        <begin position="1"/>
        <end position="22"/>
    </location>
</feature>
<evidence type="ECO:0000313" key="4">
    <source>
        <dbReference type="Proteomes" id="UP000779507"/>
    </source>
</evidence>
<name>A0ABX2FSB8_9BACT</name>
<protein>
    <recommendedName>
        <fullName evidence="5">Lipoprotein</fullName>
    </recommendedName>
</protein>
<evidence type="ECO:0008006" key="5">
    <source>
        <dbReference type="Google" id="ProtNLM"/>
    </source>
</evidence>
<feature type="compositionally biased region" description="Polar residues" evidence="1">
    <location>
        <begin position="75"/>
        <end position="97"/>
    </location>
</feature>
<sequence>MKPLFRLLAVLGAAALLGACSAAEQTAETAAPRTTPTTINSDADRRAVYDSNGGYNGAVPDATPGRVHLGEQAAGINSKQRVGNLGTNSANTTTPETNVRRIRYEGDTLGSRP</sequence>
<accession>A0ABX2FSB8</accession>
<feature type="compositionally biased region" description="Low complexity" evidence="1">
    <location>
        <begin position="25"/>
        <end position="38"/>
    </location>
</feature>
<evidence type="ECO:0000313" key="3">
    <source>
        <dbReference type="EMBL" id="NRT19852.1"/>
    </source>
</evidence>
<keyword evidence="2" id="KW-0732">Signal</keyword>
<keyword evidence="4" id="KW-1185">Reference proteome</keyword>
<dbReference type="RefSeq" id="WP_173810565.1">
    <property type="nucleotide sequence ID" value="NZ_JABSNP010000012.1"/>
</dbReference>
<feature type="chain" id="PRO_5045461377" description="Lipoprotein" evidence="2">
    <location>
        <begin position="23"/>
        <end position="113"/>
    </location>
</feature>
<dbReference type="PROSITE" id="PS51257">
    <property type="entry name" value="PROKAR_LIPOPROTEIN"/>
    <property type="match status" value="1"/>
</dbReference>
<gene>
    <name evidence="3" type="ORF">HNP98_002688</name>
</gene>
<dbReference type="Proteomes" id="UP000779507">
    <property type="component" value="Unassembled WGS sequence"/>
</dbReference>
<reference evidence="3 4" key="1">
    <citation type="submission" date="2020-05" db="EMBL/GenBank/DDBJ databases">
        <title>Genomic Encyclopedia of Type Strains, Phase IV (KMG-V): Genome sequencing to study the core and pangenomes of soil and plant-associated prokaryotes.</title>
        <authorList>
            <person name="Whitman W."/>
        </authorList>
    </citation>
    <scope>NUCLEOTIDE SEQUENCE [LARGE SCALE GENOMIC DNA]</scope>
    <source>
        <strain evidence="3 4">9A</strain>
    </source>
</reference>
<comment type="caution">
    <text evidence="3">The sequence shown here is derived from an EMBL/GenBank/DDBJ whole genome shotgun (WGS) entry which is preliminary data.</text>
</comment>